<dbReference type="Pfam" id="PF02201">
    <property type="entry name" value="SWIB"/>
    <property type="match status" value="1"/>
</dbReference>
<dbReference type="CDD" id="cd10567">
    <property type="entry name" value="SWIB-MDM2_like"/>
    <property type="match status" value="1"/>
</dbReference>
<evidence type="ECO:0000256" key="5">
    <source>
        <dbReference type="SAM" id="MobiDB-lite"/>
    </source>
</evidence>
<dbReference type="eggNOG" id="KOG1946">
    <property type="taxonomic scope" value="Eukaryota"/>
</dbReference>
<protein>
    <submittedName>
        <fullName evidence="7">KLLA0B13024p</fullName>
    </submittedName>
</protein>
<evidence type="ECO:0000256" key="3">
    <source>
        <dbReference type="ARBA" id="ARBA00023163"/>
    </source>
</evidence>
<proteinExistence type="predicted"/>
<evidence type="ECO:0000256" key="1">
    <source>
        <dbReference type="ARBA" id="ARBA00004123"/>
    </source>
</evidence>
<dbReference type="OMA" id="KEIWTYV"/>
<dbReference type="Gene3D" id="1.10.245.10">
    <property type="entry name" value="SWIB/MDM2 domain"/>
    <property type="match status" value="1"/>
</dbReference>
<keyword evidence="8" id="KW-1185">Reference proteome</keyword>
<comment type="subcellular location">
    <subcellularLocation>
        <location evidence="1">Nucleus</location>
    </subcellularLocation>
</comment>
<evidence type="ECO:0000313" key="8">
    <source>
        <dbReference type="Proteomes" id="UP000000598"/>
    </source>
</evidence>
<sequence length="124" mass="14664">MLKRHRSGKKEKKPKKKKKRKVANDNPNSIHLKKVGLSPELQEFLKVEEMPRTQVVKSVWDYIKEHDLQNPEDRREIICDDAMKPIFGEKMTMFTLNKILSKHLFNLAKSEKDEITEQHSDLEP</sequence>
<evidence type="ECO:0000256" key="4">
    <source>
        <dbReference type="ARBA" id="ARBA00023242"/>
    </source>
</evidence>
<dbReference type="SUPFAM" id="SSF47592">
    <property type="entry name" value="SWIB/MDM2 domain"/>
    <property type="match status" value="1"/>
</dbReference>
<gene>
    <name evidence="7" type="ORF">KLLA0_B13024g</name>
</gene>
<dbReference type="PaxDb" id="284590-Q6CVC8"/>
<evidence type="ECO:0000256" key="2">
    <source>
        <dbReference type="ARBA" id="ARBA00023015"/>
    </source>
</evidence>
<dbReference type="SMART" id="SM00151">
    <property type="entry name" value="SWIB"/>
    <property type="match status" value="1"/>
</dbReference>
<dbReference type="InterPro" id="IPR003121">
    <property type="entry name" value="SWIB_MDM2_domain"/>
</dbReference>
<evidence type="ECO:0000313" key="7">
    <source>
        <dbReference type="EMBL" id="CAH02504.1"/>
    </source>
</evidence>
<keyword evidence="2" id="KW-0805">Transcription regulation</keyword>
<dbReference type="Proteomes" id="UP000000598">
    <property type="component" value="Chromosome B"/>
</dbReference>
<dbReference type="InterPro" id="IPR019835">
    <property type="entry name" value="SWIB_domain"/>
</dbReference>
<feature type="compositionally biased region" description="Basic residues" evidence="5">
    <location>
        <begin position="1"/>
        <end position="21"/>
    </location>
</feature>
<dbReference type="HOGENOM" id="CLU_046065_4_0_1"/>
<dbReference type="PANTHER" id="PTHR13844">
    <property type="entry name" value="SWI/SNF-RELATED MATRIX-ASSOCIATED ACTIN-DEPENDENT REGULATOR OF CHROMATIN SUBFAMILY D"/>
    <property type="match status" value="1"/>
</dbReference>
<dbReference type="GeneID" id="2897520"/>
<dbReference type="InterPro" id="IPR036885">
    <property type="entry name" value="SWIB_MDM2_dom_sf"/>
</dbReference>
<feature type="domain" description="DM2" evidence="6">
    <location>
        <begin position="30"/>
        <end position="106"/>
    </location>
</feature>
<accession>Q6CVC8</accession>
<reference evidence="7 8" key="1">
    <citation type="journal article" date="2004" name="Nature">
        <title>Genome evolution in yeasts.</title>
        <authorList>
            <consortium name="Genolevures"/>
            <person name="Dujon B."/>
            <person name="Sherman D."/>
            <person name="Fischer G."/>
            <person name="Durrens P."/>
            <person name="Casaregola S."/>
            <person name="Lafontaine I."/>
            <person name="de Montigny J."/>
            <person name="Marck C."/>
            <person name="Neuveglise C."/>
            <person name="Talla E."/>
            <person name="Goffard N."/>
            <person name="Frangeul L."/>
            <person name="Aigle M."/>
            <person name="Anthouard V."/>
            <person name="Babour A."/>
            <person name="Barbe V."/>
            <person name="Barnay S."/>
            <person name="Blanchin S."/>
            <person name="Beckerich J.M."/>
            <person name="Beyne E."/>
            <person name="Bleykasten C."/>
            <person name="Boisrame A."/>
            <person name="Boyer J."/>
            <person name="Cattolico L."/>
            <person name="Confanioleri F."/>
            <person name="de Daruvar A."/>
            <person name="Despons L."/>
            <person name="Fabre E."/>
            <person name="Fairhead C."/>
            <person name="Ferry-Dumazet H."/>
            <person name="Groppi A."/>
            <person name="Hantraye F."/>
            <person name="Hennequin C."/>
            <person name="Jauniaux N."/>
            <person name="Joyet P."/>
            <person name="Kachouri R."/>
            <person name="Kerrest A."/>
            <person name="Koszul R."/>
            <person name="Lemaire M."/>
            <person name="Lesur I."/>
            <person name="Ma L."/>
            <person name="Muller H."/>
            <person name="Nicaud J.M."/>
            <person name="Nikolski M."/>
            <person name="Oztas S."/>
            <person name="Ozier-Kalogeropoulos O."/>
            <person name="Pellenz S."/>
            <person name="Potier S."/>
            <person name="Richard G.F."/>
            <person name="Straub M.L."/>
            <person name="Suleau A."/>
            <person name="Swennene D."/>
            <person name="Tekaia F."/>
            <person name="Wesolowski-Louvel M."/>
            <person name="Westhof E."/>
            <person name="Wirth B."/>
            <person name="Zeniou-Meyer M."/>
            <person name="Zivanovic I."/>
            <person name="Bolotin-Fukuhara M."/>
            <person name="Thierry A."/>
            <person name="Bouchier C."/>
            <person name="Caudron B."/>
            <person name="Scarpelli C."/>
            <person name="Gaillardin C."/>
            <person name="Weissenbach J."/>
            <person name="Wincker P."/>
            <person name="Souciet J.L."/>
        </authorList>
    </citation>
    <scope>NUCLEOTIDE SEQUENCE [LARGE SCALE GENOMIC DNA]</scope>
    <source>
        <strain evidence="8">ATCC 8585 / CBS 2359 / DSM 70799 / NBRC 1267 / NRRL Y-1140 / WM37</strain>
    </source>
</reference>
<evidence type="ECO:0000259" key="6">
    <source>
        <dbReference type="PROSITE" id="PS51925"/>
    </source>
</evidence>
<dbReference type="AlphaFoldDB" id="Q6CVC8"/>
<dbReference type="EMBL" id="CR382122">
    <property type="protein sequence ID" value="CAH02504.1"/>
    <property type="molecule type" value="Genomic_DNA"/>
</dbReference>
<dbReference type="InParanoid" id="Q6CVC8"/>
<feature type="region of interest" description="Disordered" evidence="5">
    <location>
        <begin position="1"/>
        <end position="33"/>
    </location>
</feature>
<dbReference type="RefSeq" id="XP_452111.1">
    <property type="nucleotide sequence ID" value="XM_452111.1"/>
</dbReference>
<dbReference type="STRING" id="284590.Q6CVC8"/>
<keyword evidence="4" id="KW-0539">Nucleus</keyword>
<keyword evidence="3" id="KW-0804">Transcription</keyword>
<dbReference type="GO" id="GO:0000500">
    <property type="term" value="C:RNA polymerase I upstream activating factor complex"/>
    <property type="evidence" value="ECO:0007669"/>
    <property type="project" value="UniProtKB-ARBA"/>
</dbReference>
<dbReference type="FunFam" id="1.10.245.10:FF:000004">
    <property type="entry name" value="Upstream activation factor subunit"/>
    <property type="match status" value="1"/>
</dbReference>
<dbReference type="PROSITE" id="PS51925">
    <property type="entry name" value="SWIB_MDM2"/>
    <property type="match status" value="1"/>
</dbReference>
<dbReference type="GO" id="GO:0001181">
    <property type="term" value="F:RNA polymerase I general transcription initiation factor activity"/>
    <property type="evidence" value="ECO:0007669"/>
    <property type="project" value="UniProtKB-ARBA"/>
</dbReference>
<dbReference type="KEGG" id="kla:KLLA0_B13024g"/>
<name>Q6CVC8_KLULA</name>
<organism evidence="7 8">
    <name type="scientific">Kluyveromyces lactis (strain ATCC 8585 / CBS 2359 / DSM 70799 / NBRC 1267 / NRRL Y-1140 / WM37)</name>
    <name type="common">Yeast</name>
    <name type="synonym">Candida sphaerica</name>
    <dbReference type="NCBI Taxonomy" id="284590"/>
    <lineage>
        <taxon>Eukaryota</taxon>
        <taxon>Fungi</taxon>
        <taxon>Dikarya</taxon>
        <taxon>Ascomycota</taxon>
        <taxon>Saccharomycotina</taxon>
        <taxon>Saccharomycetes</taxon>
        <taxon>Saccharomycetales</taxon>
        <taxon>Saccharomycetaceae</taxon>
        <taxon>Kluyveromyces</taxon>
    </lineage>
</organism>